<evidence type="ECO:0000313" key="1">
    <source>
        <dbReference type="EMBL" id="NNU17717.1"/>
    </source>
</evidence>
<dbReference type="RefSeq" id="WP_173201403.1">
    <property type="nucleotide sequence ID" value="NZ_JABFCX010000003.1"/>
</dbReference>
<dbReference type="EMBL" id="JABFCX010000003">
    <property type="protein sequence ID" value="NNU17717.1"/>
    <property type="molecule type" value="Genomic_DNA"/>
</dbReference>
<organism evidence="1 2">
    <name type="scientific">Parvularcula mediterranea</name>
    <dbReference type="NCBI Taxonomy" id="2732508"/>
    <lineage>
        <taxon>Bacteria</taxon>
        <taxon>Pseudomonadati</taxon>
        <taxon>Pseudomonadota</taxon>
        <taxon>Alphaproteobacteria</taxon>
        <taxon>Parvularculales</taxon>
        <taxon>Parvularculaceae</taxon>
        <taxon>Parvularcula</taxon>
    </lineage>
</organism>
<gene>
    <name evidence="1" type="ORF">HK107_15405</name>
</gene>
<comment type="caution">
    <text evidence="1">The sequence shown here is derived from an EMBL/GenBank/DDBJ whole genome shotgun (WGS) entry which is preliminary data.</text>
</comment>
<sequence length="52" mass="5805">MPYRHGDVLSDQTEESGTRTISVRLEHRNIGRFEKEYGGVPVTDDEARAASA</sequence>
<accession>A0A7Y3RP72</accession>
<keyword evidence="2" id="KW-1185">Reference proteome</keyword>
<dbReference type="Proteomes" id="UP000536835">
    <property type="component" value="Unassembled WGS sequence"/>
</dbReference>
<dbReference type="AlphaFoldDB" id="A0A7Y3RP72"/>
<proteinExistence type="predicted"/>
<protein>
    <submittedName>
        <fullName evidence="1">Uncharacterized protein</fullName>
    </submittedName>
</protein>
<name>A0A7Y3RP72_9PROT</name>
<reference evidence="1 2" key="1">
    <citation type="submission" date="2020-05" db="EMBL/GenBank/DDBJ databases">
        <title>Parvularcula mediterraneae sp. nov., isolated from polypropylene straw from shallow seawater of the seashore of Laganas in Zakynthos island, Greece.</title>
        <authorList>
            <person name="Szabo I."/>
            <person name="Al-Omari J."/>
            <person name="Rado J."/>
            <person name="Szerdahelyi G.S."/>
        </authorList>
    </citation>
    <scope>NUCLEOTIDE SEQUENCE [LARGE SCALE GENOMIC DNA]</scope>
    <source>
        <strain evidence="1 2">ZS-1/3</strain>
    </source>
</reference>
<evidence type="ECO:0000313" key="2">
    <source>
        <dbReference type="Proteomes" id="UP000536835"/>
    </source>
</evidence>